<dbReference type="Pfam" id="PF23562">
    <property type="entry name" value="AMP-binding_C_3"/>
    <property type="match status" value="1"/>
</dbReference>
<dbReference type="InterPro" id="IPR013120">
    <property type="entry name" value="FAR_NAD-bd"/>
</dbReference>
<evidence type="ECO:0000259" key="3">
    <source>
        <dbReference type="Pfam" id="PF00501"/>
    </source>
</evidence>
<dbReference type="AlphaFoldDB" id="A0AAV0AYC2"/>
<evidence type="ECO:0000313" key="6">
    <source>
        <dbReference type="Proteomes" id="UP001153365"/>
    </source>
</evidence>
<dbReference type="Pfam" id="PF00501">
    <property type="entry name" value="AMP-binding"/>
    <property type="match status" value="1"/>
</dbReference>
<protein>
    <recommendedName>
        <fullName evidence="7">Acetyl-CoA synthetase-like protein</fullName>
    </recommendedName>
</protein>
<comment type="caution">
    <text evidence="5">The sequence shown here is derived from an EMBL/GenBank/DDBJ whole genome shotgun (WGS) entry which is preliminary data.</text>
</comment>
<evidence type="ECO:0008006" key="7">
    <source>
        <dbReference type="Google" id="ProtNLM"/>
    </source>
</evidence>
<keyword evidence="1" id="KW-0596">Phosphopantetheine</keyword>
<sequence length="830" mass="92769">MPGALKQTYFKIELNDYKRPDLKKKDLTPLNLAEFNIKYNPNYPVAIFADISGKNHPNYYVTWKEVGNAIDLVSKYLLNIFKETSDNGIVEIPRVIGILAPGDPQAYFIVLLGIMKIGSIPFAMSTRNSPAALAHLLQKTNCRNLLVPFDPVKSGNPSEQFSRDQVKGMLEIIPLEHAVCLKRMPNTFDLIPGLISEEKRFETGGILHLPEEVIPTTLNENEVPDNKTLLILHSSGSTKFPKPIYLTRATLRAGMNVQNFTNFHFKGQISCALALPPFHSMYYHVGFYPVLYDGTISGYFRPELTPDGECQNPNINSVTIMEAMKKLNCTVASFSPSILTEYAEDPSCVKFLSGMERVAYGGGPLRTDVGDLLARSGVKLSPMYGMTETGCIAEFFPLPRSAEQWEYFSFARHITPQLVPRGNNEYELVLLSSQNHRSSEEVEGQELTFQAFQTKDLLAKHPTLPLYRVIGRLDDQIMLSTSEKTNPGPLEAILCFNRSIAAALIFGRAKPQNGVIIEPSSGHEVDIKDSNAVEKYIDEIWPSFEDLNKFAPSHSRITRDFIVIIDPRVSPLPRTPKGGVARAKALEMFENEIEAIYLNSGRGLSLNSSAIKICDDQGRVSAEKTLSAIKTLIEETIGQSIKQEVDIFKHGCDSLSASQIRSKVLKICQENSTLEVFVPQNVVYQNPTAELLSNWVFHLLSNSNSAAPEIYQEFSVALNNLNSMINKHKPNASKVILITGTTGSLGSYVLDDILKNRDVKNVYALNRSHARSESEHQRHVNSFRERGLEVATLDDSRITFLSSNTIHDLPFEVRLEVKPLLYLSEPSYFI</sequence>
<dbReference type="Gene3D" id="3.40.50.12780">
    <property type="entry name" value="N-terminal domain of ligase-like"/>
    <property type="match status" value="1"/>
</dbReference>
<dbReference type="InterPro" id="IPR051414">
    <property type="entry name" value="Adenylate-forming_Reductase"/>
</dbReference>
<keyword evidence="6" id="KW-1185">Reference proteome</keyword>
<keyword evidence="2" id="KW-0597">Phosphoprotein</keyword>
<accession>A0AAV0AYC2</accession>
<evidence type="ECO:0000259" key="4">
    <source>
        <dbReference type="Pfam" id="PF07993"/>
    </source>
</evidence>
<dbReference type="InterPro" id="IPR036291">
    <property type="entry name" value="NAD(P)-bd_dom_sf"/>
</dbReference>
<dbReference type="PANTHER" id="PTHR43439">
    <property type="entry name" value="PHENYLACETATE-COENZYME A LIGASE"/>
    <property type="match status" value="1"/>
</dbReference>
<evidence type="ECO:0000256" key="2">
    <source>
        <dbReference type="ARBA" id="ARBA00022553"/>
    </source>
</evidence>
<dbReference type="Pfam" id="PF07993">
    <property type="entry name" value="NAD_binding_4"/>
    <property type="match status" value="1"/>
</dbReference>
<dbReference type="EMBL" id="CALTRL010002019">
    <property type="protein sequence ID" value="CAH7674471.1"/>
    <property type="molecule type" value="Genomic_DNA"/>
</dbReference>
<dbReference type="SUPFAM" id="SSF56801">
    <property type="entry name" value="Acetyl-CoA synthetase-like"/>
    <property type="match status" value="1"/>
</dbReference>
<proteinExistence type="predicted"/>
<dbReference type="Proteomes" id="UP001153365">
    <property type="component" value="Unassembled WGS sequence"/>
</dbReference>
<evidence type="ECO:0000313" key="5">
    <source>
        <dbReference type="EMBL" id="CAH7674471.1"/>
    </source>
</evidence>
<gene>
    <name evidence="5" type="ORF">PPACK8108_LOCUS9382</name>
</gene>
<reference evidence="5" key="1">
    <citation type="submission" date="2022-06" db="EMBL/GenBank/DDBJ databases">
        <authorList>
            <consortium name="SYNGENTA / RWTH Aachen University"/>
        </authorList>
    </citation>
    <scope>NUCLEOTIDE SEQUENCE</scope>
</reference>
<dbReference type="Gene3D" id="3.40.50.720">
    <property type="entry name" value="NAD(P)-binding Rossmann-like Domain"/>
    <property type="match status" value="1"/>
</dbReference>
<organism evidence="5 6">
    <name type="scientific">Phakopsora pachyrhizi</name>
    <name type="common">Asian soybean rust disease fungus</name>
    <dbReference type="NCBI Taxonomy" id="170000"/>
    <lineage>
        <taxon>Eukaryota</taxon>
        <taxon>Fungi</taxon>
        <taxon>Dikarya</taxon>
        <taxon>Basidiomycota</taxon>
        <taxon>Pucciniomycotina</taxon>
        <taxon>Pucciniomycetes</taxon>
        <taxon>Pucciniales</taxon>
        <taxon>Phakopsoraceae</taxon>
        <taxon>Phakopsora</taxon>
    </lineage>
</organism>
<dbReference type="InterPro" id="IPR000873">
    <property type="entry name" value="AMP-dep_synth/lig_dom"/>
</dbReference>
<dbReference type="SUPFAM" id="SSF51735">
    <property type="entry name" value="NAD(P)-binding Rossmann-fold domains"/>
    <property type="match status" value="1"/>
</dbReference>
<evidence type="ECO:0000256" key="1">
    <source>
        <dbReference type="ARBA" id="ARBA00022450"/>
    </source>
</evidence>
<feature type="domain" description="Thioester reductase (TE)" evidence="4">
    <location>
        <begin position="738"/>
        <end position="803"/>
    </location>
</feature>
<dbReference type="PANTHER" id="PTHR43439:SF2">
    <property type="entry name" value="ENZYME, PUTATIVE (JCVI)-RELATED"/>
    <property type="match status" value="1"/>
</dbReference>
<dbReference type="InterPro" id="IPR042099">
    <property type="entry name" value="ANL_N_sf"/>
</dbReference>
<feature type="domain" description="AMP-dependent synthetase/ligase" evidence="3">
    <location>
        <begin position="42"/>
        <end position="397"/>
    </location>
</feature>
<name>A0AAV0AYC2_PHAPC</name>